<gene>
    <name evidence="2" type="ORF">JOC83_001802</name>
</gene>
<sequence>MNKELNVTISSNKEEAKFIRESLISFNKSKVPYTEEEKINLVIKNEQNQIVGGLLGRIDWKCFFIDILWVDDSLRGLGKGKELMQLAEEVAYEKGCNFIRLETFSFQAPDFYKSLGYEVLGKLENFPEGFDHYYLYKRLKNER</sequence>
<keyword evidence="3" id="KW-1185">Reference proteome</keyword>
<dbReference type="InterPro" id="IPR000182">
    <property type="entry name" value="GNAT_dom"/>
</dbReference>
<name>A0ABS2QU05_9BACI</name>
<dbReference type="CDD" id="cd04301">
    <property type="entry name" value="NAT_SF"/>
    <property type="match status" value="1"/>
</dbReference>
<reference evidence="2 3" key="1">
    <citation type="submission" date="2021-01" db="EMBL/GenBank/DDBJ databases">
        <title>Genomic Encyclopedia of Type Strains, Phase IV (KMG-IV): sequencing the most valuable type-strain genomes for metagenomic binning, comparative biology and taxonomic classification.</title>
        <authorList>
            <person name="Goeker M."/>
        </authorList>
    </citation>
    <scope>NUCLEOTIDE SEQUENCE [LARGE SCALE GENOMIC DNA]</scope>
    <source>
        <strain evidence="2 3">DSM 104297</strain>
    </source>
</reference>
<dbReference type="Proteomes" id="UP000809829">
    <property type="component" value="Unassembled WGS sequence"/>
</dbReference>
<organism evidence="2 3">
    <name type="scientific">Priestia iocasae</name>
    <dbReference type="NCBI Taxonomy" id="2291674"/>
    <lineage>
        <taxon>Bacteria</taxon>
        <taxon>Bacillati</taxon>
        <taxon>Bacillota</taxon>
        <taxon>Bacilli</taxon>
        <taxon>Bacillales</taxon>
        <taxon>Bacillaceae</taxon>
        <taxon>Priestia</taxon>
    </lineage>
</organism>
<dbReference type="Pfam" id="PF00583">
    <property type="entry name" value="Acetyltransf_1"/>
    <property type="match status" value="1"/>
</dbReference>
<comment type="caution">
    <text evidence="2">The sequence shown here is derived from an EMBL/GenBank/DDBJ whole genome shotgun (WGS) entry which is preliminary data.</text>
</comment>
<feature type="domain" description="N-acetyltransferase" evidence="1">
    <location>
        <begin position="7"/>
        <end position="140"/>
    </location>
</feature>
<evidence type="ECO:0000313" key="3">
    <source>
        <dbReference type="Proteomes" id="UP000809829"/>
    </source>
</evidence>
<dbReference type="Gene3D" id="3.40.630.30">
    <property type="match status" value="1"/>
</dbReference>
<evidence type="ECO:0000259" key="1">
    <source>
        <dbReference type="PROSITE" id="PS51186"/>
    </source>
</evidence>
<dbReference type="EMBL" id="JAFBFC010000003">
    <property type="protein sequence ID" value="MBM7702955.1"/>
    <property type="molecule type" value="Genomic_DNA"/>
</dbReference>
<accession>A0ABS2QU05</accession>
<dbReference type="InterPro" id="IPR016181">
    <property type="entry name" value="Acyl_CoA_acyltransferase"/>
</dbReference>
<evidence type="ECO:0000313" key="2">
    <source>
        <dbReference type="EMBL" id="MBM7702955.1"/>
    </source>
</evidence>
<protein>
    <submittedName>
        <fullName evidence="2">Ribosomal protein S18 acetylase RimI-like enzyme</fullName>
    </submittedName>
</protein>
<proteinExistence type="predicted"/>
<dbReference type="SUPFAM" id="SSF55729">
    <property type="entry name" value="Acyl-CoA N-acyltransferases (Nat)"/>
    <property type="match status" value="1"/>
</dbReference>
<dbReference type="RefSeq" id="WP_205186377.1">
    <property type="nucleotide sequence ID" value="NZ_JAFBFC010000003.1"/>
</dbReference>
<dbReference type="PROSITE" id="PS51186">
    <property type="entry name" value="GNAT"/>
    <property type="match status" value="1"/>
</dbReference>